<dbReference type="Pfam" id="PF06985">
    <property type="entry name" value="HET"/>
    <property type="match status" value="1"/>
</dbReference>
<feature type="domain" description="Heterokaryon incompatibility" evidence="2">
    <location>
        <begin position="262"/>
        <end position="403"/>
    </location>
</feature>
<evidence type="ECO:0000256" key="1">
    <source>
        <dbReference type="SAM" id="MobiDB-lite"/>
    </source>
</evidence>
<dbReference type="InterPro" id="IPR010730">
    <property type="entry name" value="HET"/>
</dbReference>
<organism evidence="3 4">
    <name type="scientific">Diaporthe vaccinii</name>
    <dbReference type="NCBI Taxonomy" id="105482"/>
    <lineage>
        <taxon>Eukaryota</taxon>
        <taxon>Fungi</taxon>
        <taxon>Dikarya</taxon>
        <taxon>Ascomycota</taxon>
        <taxon>Pezizomycotina</taxon>
        <taxon>Sordariomycetes</taxon>
        <taxon>Sordariomycetidae</taxon>
        <taxon>Diaporthales</taxon>
        <taxon>Diaporthaceae</taxon>
        <taxon>Diaporthe</taxon>
        <taxon>Diaporthe eres species complex</taxon>
    </lineage>
</organism>
<dbReference type="PANTHER" id="PTHR33112">
    <property type="entry name" value="DOMAIN PROTEIN, PUTATIVE-RELATED"/>
    <property type="match status" value="1"/>
</dbReference>
<sequence>MASNGDNAGVDRPGEASAALGQSTSLTTKTSTSLLRVFTNPLGRSLSARMRQVSLASIKAMPELCDDCYELVYTPGSWSRGRRFANRSTYPVLGLTIAKITMLQSETCELCRALSSHSGSTQNGALGWELREFPLIITSDLNVDTYVPSFMAVVPWNFGTSVRHGVGEREDQRRNLYRVASKSGQLICCPRIEEGKPQLFSPRIVGKRFDPELITTWLSACETHHPLCTASESRETAPDVHFINCQTRIVVSASNLPYVAKYVALSYVWGIKTPAKAGPETSMRPGSALPEDTPSVIGDAIKVTLALGFQYLWVDKYCIDQENQATKHKQIFHMDAVYKHASLTIIAAAGTDESGGLPGVTQDRPAKQTSIQTDEVSILSTLPSPVHQIVESKWASRAWTFQEAILSRRRLVFTEDQLYFECDCMHCYESLCVSFDMLYATNSRHSDAHNDFIKPKLFGFGHQTAGILTYIHCAEEYSTRSLTFDEDSLNAFTGVTRSLEKSRMPPVRNICGIPFLHPRDVATPSCNYLQMLLAGLSWKHKPVHGSIPRRRQEFPSWSWAGWAGPVIWPPKTYYDAILKAGTAAGLDSVRLKFEDGRVAQISDLDFRADDLALRRPQEIFLDTVALPRNSLVFDRDSDMLRLQSGGDIKLYPSREGLTPSKVFKRLHSGRYEAIHLVTLGDDVYLLLVSSSCYRVGLMTTKSFFMLLPHGDEKVRTFKLK</sequence>
<evidence type="ECO:0000313" key="4">
    <source>
        <dbReference type="Proteomes" id="UP001600888"/>
    </source>
</evidence>
<keyword evidence="4" id="KW-1185">Reference proteome</keyword>
<dbReference type="PANTHER" id="PTHR33112:SF1">
    <property type="entry name" value="HETEROKARYON INCOMPATIBILITY DOMAIN-CONTAINING PROTEIN"/>
    <property type="match status" value="1"/>
</dbReference>
<dbReference type="Proteomes" id="UP001600888">
    <property type="component" value="Unassembled WGS sequence"/>
</dbReference>
<name>A0ABR4EM92_9PEZI</name>
<accession>A0ABR4EM92</accession>
<feature type="region of interest" description="Disordered" evidence="1">
    <location>
        <begin position="1"/>
        <end position="23"/>
    </location>
</feature>
<gene>
    <name evidence="3" type="ORF">FJTKL_09876</name>
</gene>
<evidence type="ECO:0000259" key="2">
    <source>
        <dbReference type="Pfam" id="PF06985"/>
    </source>
</evidence>
<dbReference type="EMBL" id="JBAWTH010000042">
    <property type="protein sequence ID" value="KAL2283562.1"/>
    <property type="molecule type" value="Genomic_DNA"/>
</dbReference>
<reference evidence="3 4" key="1">
    <citation type="submission" date="2024-03" db="EMBL/GenBank/DDBJ databases">
        <title>A high-quality draft genome sequence of Diaporthe vaccinii, a causative agent of upright dieback and viscid rot disease in cranberry plants.</title>
        <authorList>
            <person name="Sarrasin M."/>
            <person name="Lang B.F."/>
            <person name="Burger G."/>
        </authorList>
    </citation>
    <scope>NUCLEOTIDE SEQUENCE [LARGE SCALE GENOMIC DNA]</scope>
    <source>
        <strain evidence="3 4">IS7</strain>
    </source>
</reference>
<protein>
    <recommendedName>
        <fullName evidence="2">Heterokaryon incompatibility domain-containing protein</fullName>
    </recommendedName>
</protein>
<proteinExistence type="predicted"/>
<comment type="caution">
    <text evidence="3">The sequence shown here is derived from an EMBL/GenBank/DDBJ whole genome shotgun (WGS) entry which is preliminary data.</text>
</comment>
<evidence type="ECO:0000313" key="3">
    <source>
        <dbReference type="EMBL" id="KAL2283562.1"/>
    </source>
</evidence>